<evidence type="ECO:0000313" key="1">
    <source>
        <dbReference type="EMBL" id="KAJ8632483.1"/>
    </source>
</evidence>
<gene>
    <name evidence="1" type="ORF">MRB53_025819</name>
</gene>
<comment type="caution">
    <text evidence="1">The sequence shown here is derived from an EMBL/GenBank/DDBJ whole genome shotgun (WGS) entry which is preliminary data.</text>
</comment>
<dbReference type="EMBL" id="CM056816">
    <property type="protein sequence ID" value="KAJ8632483.1"/>
    <property type="molecule type" value="Genomic_DNA"/>
</dbReference>
<accession>A0ACC2LGL8</accession>
<sequence length="1090" mass="118390">MMGFGPFDHGSPLPSSLSSPSTLSPLAPPFTVPKSTPFSHVFDDPYDNWLHLHPPTSNSNPVPPPNPETIPFSTGFGCFGSQPIVSPVTHFPSSTTFNGFGPPQLPKSSLLEAEPFYPCYSFQDKGGLISGGFSFGASSNSGFTPSEGCYESSYGKHSSGFGQMAKGKGLWMESGREVQSNCSNPSQIGGPAVEGFAVSEDDSSVWPGKSVESLAKKAHIGSKCSGPELLDAAYTAFSQENASPFEVPASSVPVLSSVFQEVSYSQMSDTQPTKTWDPFKLKKDPYNKCFTELDSCTTGLTNFRPAPKFSFNLSGQPLETVASKNVLRRDQTADAYNNNDNFAGCLFSNVNSVGNEMNADTRGMSNNMDKNYHKFSGFPPMKTELPSVSTPVRPLRGPPKEKWGSKATQLSGFEALPSSPDMAGPDDSLGSSPEMLDQCLPAVDSPCWKGAPPQCSPLRGVVTPVHLPLMKVSEGCSDLNKQNQLLPDNVTNADSLSLKSPENFYCSESGCEKNGSAYFESGCEKKGPSSSYGKPAPFVTLPDAVDANKTGSDFLNFGMGLGLQSYIPMLESRRESSSELKASGVKPLSPEEDVTTPESRIVDPRADLNKEVHNVSFDFLSHAKEHASNVSSSGVSVSNESGDVNEVSDASSDRSSPRLDTQIVVKMIHNLSELLLSSHHSDGNALKENDYEVLQHVINNLYSCFLNKAGLMRPILAGSSFCLRKSTDPQEGTITGSSPLTDKEADHVLSIPSEGSIHALNKKADKFQRGCSSDNMAFEKDNEMSQDIEKVIKEKMQEQGEDDPQTLLYKKLWIEAEAALCSMKYELRLAQMKIKLEKCEQHLATGVATDSHCSFGTAGEKSSNLDAIEDTLMDDLLAPKLNEFSTEKKVINTQAGVDREGSLYNPQEVKQPSAADEANDLESSVMVRFKILQNRVEKLSSTFDAVPKQQANIIDDMEHALVPRKDIIDNVERHGLVPRQWCLERQLNVAMEDSPTKVVDTGFTEKRMLWPLIINQLEGGNSEVGNRECDVQSSDDGFCSDVLKEDYVDESVVPVADELASELSGNGLSQGGYDSPSSDWEHVLKEELTF</sequence>
<proteinExistence type="predicted"/>
<organism evidence="1 2">
    <name type="scientific">Persea americana</name>
    <name type="common">Avocado</name>
    <dbReference type="NCBI Taxonomy" id="3435"/>
    <lineage>
        <taxon>Eukaryota</taxon>
        <taxon>Viridiplantae</taxon>
        <taxon>Streptophyta</taxon>
        <taxon>Embryophyta</taxon>
        <taxon>Tracheophyta</taxon>
        <taxon>Spermatophyta</taxon>
        <taxon>Magnoliopsida</taxon>
        <taxon>Magnoliidae</taxon>
        <taxon>Laurales</taxon>
        <taxon>Lauraceae</taxon>
        <taxon>Persea</taxon>
    </lineage>
</organism>
<evidence type="ECO:0000313" key="2">
    <source>
        <dbReference type="Proteomes" id="UP001234297"/>
    </source>
</evidence>
<protein>
    <submittedName>
        <fullName evidence="1">Uncharacterized protein</fullName>
    </submittedName>
</protein>
<reference evidence="1 2" key="1">
    <citation type="journal article" date="2022" name="Hortic Res">
        <title>A haplotype resolved chromosomal level avocado genome allows analysis of novel avocado genes.</title>
        <authorList>
            <person name="Nath O."/>
            <person name="Fletcher S.J."/>
            <person name="Hayward A."/>
            <person name="Shaw L.M."/>
            <person name="Masouleh A.K."/>
            <person name="Furtado A."/>
            <person name="Henry R.J."/>
            <person name="Mitter N."/>
        </authorList>
    </citation>
    <scope>NUCLEOTIDE SEQUENCE [LARGE SCALE GENOMIC DNA]</scope>
    <source>
        <strain evidence="2">cv. Hass</strain>
    </source>
</reference>
<name>A0ACC2LGL8_PERAE</name>
<keyword evidence="2" id="KW-1185">Reference proteome</keyword>
<dbReference type="Proteomes" id="UP001234297">
    <property type="component" value="Chromosome 8"/>
</dbReference>